<name>A0AAV3UVH2_9ALTE</name>
<accession>A0AAV3UVH2</accession>
<dbReference type="RefSeq" id="WP_007986160.1">
    <property type="nucleotide sequence ID" value="NZ_BAEM01000021.1"/>
</dbReference>
<sequence>MIDIAHGEINVEWFDNVLISAPLGPINGAGAQMFSEKICTSIINNAPRKPWVRVEFFRDFYTLATPDAYRFLLKSLTCSLRYQCEMICVIGVNSCNVSLFEKYSHLVGLPFFTFSCLSSLSNFLEDRKFVNEADALRARLGAI</sequence>
<dbReference type="AlphaFoldDB" id="A0AAV3UVH2"/>
<protein>
    <submittedName>
        <fullName evidence="1">Uncharacterized protein</fullName>
    </submittedName>
</protein>
<dbReference type="EMBL" id="BAEM01000021">
    <property type="protein sequence ID" value="GAC09233.1"/>
    <property type="molecule type" value="Genomic_DNA"/>
</dbReference>
<comment type="caution">
    <text evidence="1">The sequence shown here is derived from an EMBL/GenBank/DDBJ whole genome shotgun (WGS) entry which is preliminary data.</text>
</comment>
<evidence type="ECO:0000313" key="1">
    <source>
        <dbReference type="EMBL" id="GAC09233.1"/>
    </source>
</evidence>
<reference evidence="1 2" key="1">
    <citation type="journal article" date="2017" name="Antonie Van Leeuwenhoek">
        <title>Rhizobium rhizosphaerae sp. nov., a novel species isolated from rice rhizosphere.</title>
        <authorList>
            <person name="Zhao J.J."/>
            <person name="Zhang J."/>
            <person name="Zhang R.J."/>
            <person name="Zhang C.W."/>
            <person name="Yin H.Q."/>
            <person name="Zhang X.X."/>
        </authorList>
    </citation>
    <scope>NUCLEOTIDE SEQUENCE [LARGE SCALE GENOMIC DNA]</scope>
    <source>
        <strain evidence="1 2">S18K6</strain>
    </source>
</reference>
<evidence type="ECO:0000313" key="2">
    <source>
        <dbReference type="Proteomes" id="UP000006320"/>
    </source>
</evidence>
<dbReference type="Proteomes" id="UP000006320">
    <property type="component" value="Unassembled WGS sequence"/>
</dbReference>
<organism evidence="1 2">
    <name type="scientific">Paraglaciecola chathamensis S18K6</name>
    <dbReference type="NCBI Taxonomy" id="1127672"/>
    <lineage>
        <taxon>Bacteria</taxon>
        <taxon>Pseudomonadati</taxon>
        <taxon>Pseudomonadota</taxon>
        <taxon>Gammaproteobacteria</taxon>
        <taxon>Alteromonadales</taxon>
        <taxon>Alteromonadaceae</taxon>
        <taxon>Paraglaciecola</taxon>
    </lineage>
</organism>
<gene>
    <name evidence="1" type="ORF">GCHA_1272</name>
</gene>
<proteinExistence type="predicted"/>